<feature type="compositionally biased region" description="Polar residues" evidence="1">
    <location>
        <begin position="27"/>
        <end position="37"/>
    </location>
</feature>
<proteinExistence type="predicted"/>
<sequence>MDSISSDPSSPSSHSPSQRPLPLHVELNSTSLQSTSLDPIPNSSSMPAMDSPSLSPSDMSPTTEISGSGVPENGSHSTIAQGRDPVIACMPSTNDQSNHGDDDIAQDKDMTLHDNNRSSEVLPGPGPSTLQILPPQQEQFNQEKEQQQQQQQTPPISPVSSQQHLHTDDSTSQLPSPQTVSNPSSEPRIGAADLPLSTSSSFAPAPLNHPSRAPLPPQLTLNSIPIFTSADEPPPYSPTHTILPHYFSLVPIPIRSYIIKDSASIPFLYDFWLCTTPQRASPGLLFQERGLSQTQNELKYCIIRPQHTDKTALSGPSAQNAYFIPALALVAANHPSRWIWWGTEALQMVVFGRQAKNIIMEWKWKHGRLRIGGPVVHLLIGCSFQITSDRKYCWKQGSGRKRPATARQNRANQQRDGNGARRDDHSASTSPSSPSELTNRIAGGSWVGSFFSRSTPNQNATNISSVLTSDIPMNHVQIAIPSTPSPETSNSVDSSVPPTRDDNVPLSEQEAVADQDDDEDEEVGCYHCREENSVGTTGRIVAVYRPGRPANRSRDRPASSPKLEIYTELGERCETAMMLMCIRLDDLFMSIPDEKKGPFVSDTGQGNGGANTQQSIDAVRTNVATTDAEAENGSTMTGDNRSELSMLKRLLRRHTHWRVWLKWIVAAILIAVVVILVFKSKLQNKN</sequence>
<feature type="region of interest" description="Disordered" evidence="1">
    <location>
        <begin position="1"/>
        <end position="216"/>
    </location>
</feature>
<feature type="compositionally biased region" description="Polar residues" evidence="1">
    <location>
        <begin position="406"/>
        <end position="416"/>
    </location>
</feature>
<feature type="transmembrane region" description="Helical" evidence="2">
    <location>
        <begin position="660"/>
        <end position="678"/>
    </location>
</feature>
<feature type="compositionally biased region" description="Basic and acidic residues" evidence="1">
    <location>
        <begin position="98"/>
        <end position="117"/>
    </location>
</feature>
<evidence type="ECO:0000313" key="3">
    <source>
        <dbReference type="EMBL" id="KAG0020337.1"/>
    </source>
</evidence>
<feature type="region of interest" description="Disordered" evidence="1">
    <location>
        <begin position="479"/>
        <end position="504"/>
    </location>
</feature>
<name>A0A9P6T2K7_9FUNG</name>
<reference evidence="3" key="1">
    <citation type="journal article" date="2020" name="Fungal Divers.">
        <title>Resolving the Mortierellaceae phylogeny through synthesis of multi-gene phylogenetics and phylogenomics.</title>
        <authorList>
            <person name="Vandepol N."/>
            <person name="Liber J."/>
            <person name="Desiro A."/>
            <person name="Na H."/>
            <person name="Kennedy M."/>
            <person name="Barry K."/>
            <person name="Grigoriev I.V."/>
            <person name="Miller A.N."/>
            <person name="O'Donnell K."/>
            <person name="Stajich J.E."/>
            <person name="Bonito G."/>
        </authorList>
    </citation>
    <scope>NUCLEOTIDE SEQUENCE</scope>
    <source>
        <strain evidence="3">NRRL 2769</strain>
    </source>
</reference>
<accession>A0A9P6T2K7</accession>
<keyword evidence="2" id="KW-0812">Transmembrane</keyword>
<dbReference type="Proteomes" id="UP000703661">
    <property type="component" value="Unassembled WGS sequence"/>
</dbReference>
<gene>
    <name evidence="3" type="ORF">BGZ80_004389</name>
</gene>
<evidence type="ECO:0000313" key="4">
    <source>
        <dbReference type="Proteomes" id="UP000703661"/>
    </source>
</evidence>
<protein>
    <submittedName>
        <fullName evidence="3">Uncharacterized protein</fullName>
    </submittedName>
</protein>
<organism evidence="3 4">
    <name type="scientific">Entomortierella chlamydospora</name>
    <dbReference type="NCBI Taxonomy" id="101097"/>
    <lineage>
        <taxon>Eukaryota</taxon>
        <taxon>Fungi</taxon>
        <taxon>Fungi incertae sedis</taxon>
        <taxon>Mucoromycota</taxon>
        <taxon>Mortierellomycotina</taxon>
        <taxon>Mortierellomycetes</taxon>
        <taxon>Mortierellales</taxon>
        <taxon>Mortierellaceae</taxon>
        <taxon>Entomortierella</taxon>
    </lineage>
</organism>
<evidence type="ECO:0000256" key="2">
    <source>
        <dbReference type="SAM" id="Phobius"/>
    </source>
</evidence>
<keyword evidence="2" id="KW-0472">Membrane</keyword>
<dbReference type="AlphaFoldDB" id="A0A9P6T2K7"/>
<keyword evidence="2" id="KW-1133">Transmembrane helix</keyword>
<feature type="compositionally biased region" description="Polar residues" evidence="1">
    <location>
        <begin position="480"/>
        <end position="497"/>
    </location>
</feature>
<feature type="compositionally biased region" description="Polar residues" evidence="1">
    <location>
        <begin position="170"/>
        <end position="185"/>
    </location>
</feature>
<keyword evidence="4" id="KW-1185">Reference proteome</keyword>
<feature type="compositionally biased region" description="Low complexity" evidence="1">
    <location>
        <begin position="147"/>
        <end position="163"/>
    </location>
</feature>
<feature type="compositionally biased region" description="Low complexity" evidence="1">
    <location>
        <begin position="1"/>
        <end position="22"/>
    </location>
</feature>
<comment type="caution">
    <text evidence="3">The sequence shown here is derived from an EMBL/GenBank/DDBJ whole genome shotgun (WGS) entry which is preliminary data.</text>
</comment>
<feature type="region of interest" description="Disordered" evidence="1">
    <location>
        <begin position="395"/>
        <end position="439"/>
    </location>
</feature>
<feature type="compositionally biased region" description="Low complexity" evidence="1">
    <location>
        <begin position="41"/>
        <end position="61"/>
    </location>
</feature>
<dbReference type="EMBL" id="JAAAID010000224">
    <property type="protein sequence ID" value="KAG0020337.1"/>
    <property type="molecule type" value="Genomic_DNA"/>
</dbReference>
<evidence type="ECO:0000256" key="1">
    <source>
        <dbReference type="SAM" id="MobiDB-lite"/>
    </source>
</evidence>